<name>A0A3N4MA74_9PEZI</name>
<evidence type="ECO:0000256" key="1">
    <source>
        <dbReference type="SAM" id="MobiDB-lite"/>
    </source>
</evidence>
<gene>
    <name evidence="2" type="ORF">L211DRAFT_11527</name>
</gene>
<organism evidence="2 3">
    <name type="scientific">Terfezia boudieri ATCC MYA-4762</name>
    <dbReference type="NCBI Taxonomy" id="1051890"/>
    <lineage>
        <taxon>Eukaryota</taxon>
        <taxon>Fungi</taxon>
        <taxon>Dikarya</taxon>
        <taxon>Ascomycota</taxon>
        <taxon>Pezizomycotina</taxon>
        <taxon>Pezizomycetes</taxon>
        <taxon>Pezizales</taxon>
        <taxon>Pezizaceae</taxon>
        <taxon>Terfezia</taxon>
    </lineage>
</organism>
<protein>
    <submittedName>
        <fullName evidence="2">Uncharacterized protein</fullName>
    </submittedName>
</protein>
<feature type="region of interest" description="Disordered" evidence="1">
    <location>
        <begin position="33"/>
        <end position="72"/>
    </location>
</feature>
<dbReference type="OrthoDB" id="7445895at2759"/>
<accession>A0A3N4MA74</accession>
<keyword evidence="3" id="KW-1185">Reference proteome</keyword>
<dbReference type="NCBIfam" id="NF041631">
    <property type="entry name" value="KRQAASG_repeat"/>
    <property type="match status" value="1"/>
</dbReference>
<reference evidence="2 3" key="1">
    <citation type="journal article" date="2018" name="Nat. Ecol. Evol.">
        <title>Pezizomycetes genomes reveal the molecular basis of ectomycorrhizal truffle lifestyle.</title>
        <authorList>
            <person name="Murat C."/>
            <person name="Payen T."/>
            <person name="Noel B."/>
            <person name="Kuo A."/>
            <person name="Morin E."/>
            <person name="Chen J."/>
            <person name="Kohler A."/>
            <person name="Krizsan K."/>
            <person name="Balestrini R."/>
            <person name="Da Silva C."/>
            <person name="Montanini B."/>
            <person name="Hainaut M."/>
            <person name="Levati E."/>
            <person name="Barry K.W."/>
            <person name="Belfiori B."/>
            <person name="Cichocki N."/>
            <person name="Clum A."/>
            <person name="Dockter R.B."/>
            <person name="Fauchery L."/>
            <person name="Guy J."/>
            <person name="Iotti M."/>
            <person name="Le Tacon F."/>
            <person name="Lindquist E.A."/>
            <person name="Lipzen A."/>
            <person name="Malagnac F."/>
            <person name="Mello A."/>
            <person name="Molinier V."/>
            <person name="Miyauchi S."/>
            <person name="Poulain J."/>
            <person name="Riccioni C."/>
            <person name="Rubini A."/>
            <person name="Sitrit Y."/>
            <person name="Splivallo R."/>
            <person name="Traeger S."/>
            <person name="Wang M."/>
            <person name="Zifcakova L."/>
            <person name="Wipf D."/>
            <person name="Zambonelli A."/>
            <person name="Paolocci F."/>
            <person name="Nowrousian M."/>
            <person name="Ottonello S."/>
            <person name="Baldrian P."/>
            <person name="Spatafora J.W."/>
            <person name="Henrissat B."/>
            <person name="Nagy L.G."/>
            <person name="Aury J.M."/>
            <person name="Wincker P."/>
            <person name="Grigoriev I.V."/>
            <person name="Bonfante P."/>
            <person name="Martin F.M."/>
        </authorList>
    </citation>
    <scope>NUCLEOTIDE SEQUENCE [LARGE SCALE GENOMIC DNA]</scope>
    <source>
        <strain evidence="2 3">ATCC MYA-4762</strain>
    </source>
</reference>
<sequence>MTMQSNQHSIFAAAGKAAQPHVHILQIYSPNHNSPASSIKRQASSVKHQASSIKRQASSVNIKRQASSVKHQASSINSIIIPAQEVLSTEFTPQSIPSAPRFPRCPLTYGYISMLCYCILHCSIRY</sequence>
<evidence type="ECO:0000313" key="3">
    <source>
        <dbReference type="Proteomes" id="UP000267821"/>
    </source>
</evidence>
<evidence type="ECO:0000313" key="2">
    <source>
        <dbReference type="EMBL" id="RPB29392.1"/>
    </source>
</evidence>
<dbReference type="AlphaFoldDB" id="A0A3N4MA74"/>
<dbReference type="InParanoid" id="A0A3N4MA74"/>
<dbReference type="Proteomes" id="UP000267821">
    <property type="component" value="Unassembled WGS sequence"/>
</dbReference>
<dbReference type="EMBL" id="ML121527">
    <property type="protein sequence ID" value="RPB29392.1"/>
    <property type="molecule type" value="Genomic_DNA"/>
</dbReference>
<proteinExistence type="predicted"/>